<evidence type="ECO:0000256" key="1">
    <source>
        <dbReference type="ARBA" id="ARBA00004141"/>
    </source>
</evidence>
<dbReference type="InterPro" id="IPR013525">
    <property type="entry name" value="ABC2_TM"/>
</dbReference>
<dbReference type="Proteomes" id="UP001144256">
    <property type="component" value="Unassembled WGS sequence"/>
</dbReference>
<protein>
    <recommendedName>
        <fullName evidence="6">ABC-2 type transporter transmembrane domain-containing protein</fullName>
    </recommendedName>
</protein>
<dbReference type="Pfam" id="PF12698">
    <property type="entry name" value="ABC2_membrane_3"/>
    <property type="match status" value="1"/>
</dbReference>
<feature type="transmembrane region" description="Helical" evidence="5">
    <location>
        <begin position="255"/>
        <end position="279"/>
    </location>
</feature>
<feature type="domain" description="ABC-2 type transporter transmembrane" evidence="6">
    <location>
        <begin position="22"/>
        <end position="388"/>
    </location>
</feature>
<organism evidence="7 8">
    <name type="scientific">Vallitalea longa</name>
    <dbReference type="NCBI Taxonomy" id="2936439"/>
    <lineage>
        <taxon>Bacteria</taxon>
        <taxon>Bacillati</taxon>
        <taxon>Bacillota</taxon>
        <taxon>Clostridia</taxon>
        <taxon>Lachnospirales</taxon>
        <taxon>Vallitaleaceae</taxon>
        <taxon>Vallitalea</taxon>
    </lineage>
</organism>
<dbReference type="GO" id="GO:0016020">
    <property type="term" value="C:membrane"/>
    <property type="evidence" value="ECO:0007669"/>
    <property type="project" value="UniProtKB-SubCell"/>
</dbReference>
<keyword evidence="8" id="KW-1185">Reference proteome</keyword>
<dbReference type="InterPro" id="IPR051328">
    <property type="entry name" value="T7SS_ABC-Transporter"/>
</dbReference>
<accession>A0A9W6DDN9</accession>
<feature type="transmembrane region" description="Helical" evidence="5">
    <location>
        <begin position="365"/>
        <end position="386"/>
    </location>
</feature>
<keyword evidence="3 5" id="KW-1133">Transmembrane helix</keyword>
<dbReference type="PANTHER" id="PTHR43077:SF10">
    <property type="entry name" value="TRANSPORT PERMEASE PROTEIN"/>
    <property type="match status" value="1"/>
</dbReference>
<evidence type="ECO:0000256" key="3">
    <source>
        <dbReference type="ARBA" id="ARBA00022989"/>
    </source>
</evidence>
<gene>
    <name evidence="7" type="ORF">SH1V18_16560</name>
</gene>
<reference evidence="7" key="1">
    <citation type="submission" date="2022-06" db="EMBL/GenBank/DDBJ databases">
        <title>Vallitalea longa sp. nov., an anaerobic bacterium isolated from marine sediment.</title>
        <authorList>
            <person name="Hirano S."/>
            <person name="Terahara T."/>
            <person name="Mori K."/>
            <person name="Hamada M."/>
            <person name="Matsumoto R."/>
            <person name="Kobayashi T."/>
        </authorList>
    </citation>
    <scope>NUCLEOTIDE SEQUENCE</scope>
    <source>
        <strain evidence="7">SH18-1</strain>
    </source>
</reference>
<keyword evidence="2 5" id="KW-0812">Transmembrane</keyword>
<feature type="transmembrane region" description="Helical" evidence="5">
    <location>
        <begin position="316"/>
        <end position="335"/>
    </location>
</feature>
<proteinExistence type="predicted"/>
<dbReference type="AlphaFoldDB" id="A0A9W6DDN9"/>
<comment type="caution">
    <text evidence="7">The sequence shown here is derived from an EMBL/GenBank/DDBJ whole genome shotgun (WGS) entry which is preliminary data.</text>
</comment>
<comment type="subcellular location">
    <subcellularLocation>
        <location evidence="1">Membrane</location>
        <topology evidence="1">Multi-pass membrane protein</topology>
    </subcellularLocation>
</comment>
<dbReference type="GO" id="GO:0140359">
    <property type="term" value="F:ABC-type transporter activity"/>
    <property type="evidence" value="ECO:0007669"/>
    <property type="project" value="InterPro"/>
</dbReference>
<evidence type="ECO:0000259" key="6">
    <source>
        <dbReference type="Pfam" id="PF12698"/>
    </source>
</evidence>
<evidence type="ECO:0000256" key="4">
    <source>
        <dbReference type="ARBA" id="ARBA00023136"/>
    </source>
</evidence>
<dbReference type="PANTHER" id="PTHR43077">
    <property type="entry name" value="TRANSPORT PERMEASE YVFS-RELATED"/>
    <property type="match status" value="1"/>
</dbReference>
<evidence type="ECO:0000256" key="5">
    <source>
        <dbReference type="SAM" id="Phobius"/>
    </source>
</evidence>
<feature type="transmembrane region" description="Helical" evidence="5">
    <location>
        <begin position="20"/>
        <end position="38"/>
    </location>
</feature>
<evidence type="ECO:0000313" key="8">
    <source>
        <dbReference type="Proteomes" id="UP001144256"/>
    </source>
</evidence>
<feature type="transmembrane region" description="Helical" evidence="5">
    <location>
        <begin position="210"/>
        <end position="234"/>
    </location>
</feature>
<evidence type="ECO:0000313" key="7">
    <source>
        <dbReference type="EMBL" id="GKX29176.1"/>
    </source>
</evidence>
<name>A0A9W6DDN9_9FIRM</name>
<dbReference type="RefSeq" id="WP_281814459.1">
    <property type="nucleotide sequence ID" value="NZ_BRLB01000003.1"/>
</dbReference>
<evidence type="ECO:0000256" key="2">
    <source>
        <dbReference type="ARBA" id="ARBA00022692"/>
    </source>
</evidence>
<sequence length="396" mass="45345">MKLMSTYIKEMKIAFRGFYFYIEIAVALILLVILLVAVDTKPDSADKEYVYYDMPEEVYDSLYVEDIQEGKIVDIKDKEFKLKPIKFQLTNKETGEVTEYDFVDEKTITTEAKQAIDKDTGKVMKTIYRTKNEEDMLRLSYQTGKIGATTTMSDTGEFSYRYILQGYETERYSDLLYILHTLPTDEIRAQRDKQVIRELGSTDRLNTREAVVPVFVAFAGSLMGFFIIMSYVFLDKAEGVIRAFAVTPSAVWKYLLSKIFVILTTVVISSSIIVIPVMGLKPNYIWFYIFLLITTFGFAAFGLLVASFFDSISKAFGVLYLIMIALMLPGFSYYISSFDPLWLRFFPTYPVLQGFKEILIGNPDITYLGTYSIVFLLGGAILLFLANLRFKKTLTV</sequence>
<feature type="transmembrane region" description="Helical" evidence="5">
    <location>
        <begin position="285"/>
        <end position="309"/>
    </location>
</feature>
<dbReference type="EMBL" id="BRLB01000003">
    <property type="protein sequence ID" value="GKX29176.1"/>
    <property type="molecule type" value="Genomic_DNA"/>
</dbReference>
<keyword evidence="4 5" id="KW-0472">Membrane</keyword>